<gene>
    <name evidence="2" type="primary">msrP</name>
    <name evidence="2" type="ORF">G3M78_00580</name>
</gene>
<keyword evidence="2" id="KW-0560">Oxidoreductase</keyword>
<dbReference type="Proteomes" id="UP000594464">
    <property type="component" value="Chromosome"/>
</dbReference>
<protein>
    <submittedName>
        <fullName evidence="2">Protein-methionine-sulfoxide reductase catalytic subunit MsrP</fullName>
        <ecNumber evidence="2">1.8.5.-</ecNumber>
    </submittedName>
</protein>
<name>A0A7T0C077_9BACT</name>
<organism evidence="2 3">
    <name type="scientific">Candidatus Nitrohelix vancouverensis</name>
    <dbReference type="NCBI Taxonomy" id="2705534"/>
    <lineage>
        <taxon>Bacteria</taxon>
        <taxon>Pseudomonadati</taxon>
        <taxon>Nitrospinota/Tectimicrobiota group</taxon>
        <taxon>Nitrospinota</taxon>
        <taxon>Nitrospinia</taxon>
        <taxon>Nitrospinales</taxon>
        <taxon>Nitrospinaceae</taxon>
        <taxon>Candidatus Nitrohelix</taxon>
    </lineage>
</organism>
<dbReference type="NCBIfam" id="NF003767">
    <property type="entry name" value="PRK05363.1"/>
    <property type="match status" value="1"/>
</dbReference>
<dbReference type="Pfam" id="PF00174">
    <property type="entry name" value="Oxidored_molyb"/>
    <property type="match status" value="1"/>
</dbReference>
<evidence type="ECO:0000313" key="3">
    <source>
        <dbReference type="Proteomes" id="UP000594464"/>
    </source>
</evidence>
<evidence type="ECO:0000259" key="1">
    <source>
        <dbReference type="Pfam" id="PF00174"/>
    </source>
</evidence>
<dbReference type="PANTHER" id="PTHR43032">
    <property type="entry name" value="PROTEIN-METHIONINE-SULFOXIDE REDUCTASE"/>
    <property type="match status" value="1"/>
</dbReference>
<sequence>MKLRRANRDWELRSSRITPESVFMNRRAFMQGSLWAAGAALGTLSGCSSDSPMMQAPEPSMTALEQRLYPATRNSGYALDRPITEPKIAGSYNNFFEFGEDKGEIQFNAAKLETRPWTLEISGLVNKPQIYDLDDLLKQFPLEERLYRLRCVEAWAMAVPWTGFPLNELLRRAEPKSSATHVRFLSFYNPVVASGQRMFWRPWPYAEGLTLPEAMNELSFLATGVYGKPLPKQHGAPLRLLAPWKYGYKSAKSIVRIEVIDFRPPTFWSTLQGLEYNFSANVDPDVPHPRWSQASEKMIGTGEIFPTQLYNGYQKYVAGLYT</sequence>
<dbReference type="GO" id="GO:0016491">
    <property type="term" value="F:oxidoreductase activity"/>
    <property type="evidence" value="ECO:0007669"/>
    <property type="project" value="UniProtKB-KW"/>
</dbReference>
<dbReference type="InterPro" id="IPR036374">
    <property type="entry name" value="OxRdtase_Mopterin-bd_sf"/>
</dbReference>
<evidence type="ECO:0000313" key="2">
    <source>
        <dbReference type="EMBL" id="QPJ63982.1"/>
    </source>
</evidence>
<dbReference type="SUPFAM" id="SSF56524">
    <property type="entry name" value="Oxidoreductase molybdopterin-binding domain"/>
    <property type="match status" value="1"/>
</dbReference>
<dbReference type="EC" id="1.8.5.-" evidence="2"/>
<accession>A0A7T0C077</accession>
<dbReference type="EMBL" id="CP048620">
    <property type="protein sequence ID" value="QPJ63982.1"/>
    <property type="molecule type" value="Genomic_DNA"/>
</dbReference>
<dbReference type="KEGG" id="nva:G3M78_00580"/>
<proteinExistence type="predicted"/>
<dbReference type="InterPro" id="IPR000572">
    <property type="entry name" value="OxRdtase_Mopterin-bd_dom"/>
</dbReference>
<reference evidence="3" key="1">
    <citation type="submission" date="2020-02" db="EMBL/GenBank/DDBJ databases">
        <title>Genomic and physiological characterization of two novel Nitrospinaceae genera.</title>
        <authorList>
            <person name="Mueller A.J."/>
            <person name="Jung M.-Y."/>
            <person name="Strachan C.R."/>
            <person name="Herbold C.W."/>
            <person name="Kirkegaard R.H."/>
            <person name="Daims H."/>
        </authorList>
    </citation>
    <scope>NUCLEOTIDE SEQUENCE [LARGE SCALE GENOMIC DNA]</scope>
</reference>
<feature type="domain" description="Oxidoreductase molybdopterin-binding" evidence="1">
    <location>
        <begin position="112"/>
        <end position="268"/>
    </location>
</feature>
<dbReference type="PANTHER" id="PTHR43032:SF3">
    <property type="entry name" value="PROTEIN-METHIONINE-SULFOXIDE REDUCTASE CATALYTIC SUBUNIT MSRP"/>
    <property type="match status" value="1"/>
</dbReference>
<dbReference type="Gene3D" id="3.90.420.10">
    <property type="entry name" value="Oxidoreductase, molybdopterin-binding domain"/>
    <property type="match status" value="1"/>
</dbReference>
<dbReference type="AlphaFoldDB" id="A0A7T0C077"/>